<dbReference type="AlphaFoldDB" id="A0A6P4YRS9"/>
<keyword evidence="2" id="KW-1185">Reference proteome</keyword>
<dbReference type="SUPFAM" id="SSF47986">
    <property type="entry name" value="DEATH domain"/>
    <property type="match status" value="1"/>
</dbReference>
<accession>A0A6P4YRS9</accession>
<proteinExistence type="predicted"/>
<dbReference type="InterPro" id="IPR001315">
    <property type="entry name" value="CARD"/>
</dbReference>
<gene>
    <name evidence="3" type="primary">LOC109471973</name>
</gene>
<reference evidence="3" key="1">
    <citation type="submission" date="2025-08" db="UniProtKB">
        <authorList>
            <consortium name="RefSeq"/>
        </authorList>
    </citation>
    <scope>IDENTIFICATION</scope>
    <source>
        <tissue evidence="3">Gonad</tissue>
    </source>
</reference>
<dbReference type="CDD" id="cd01671">
    <property type="entry name" value="CARD"/>
    <property type="match status" value="1"/>
</dbReference>
<dbReference type="GO" id="GO:0042981">
    <property type="term" value="P:regulation of apoptotic process"/>
    <property type="evidence" value="ECO:0007669"/>
    <property type="project" value="InterPro"/>
</dbReference>
<protein>
    <submittedName>
        <fullName evidence="3">Uncharacterized protein LOC109471973</fullName>
    </submittedName>
</protein>
<dbReference type="KEGG" id="bbel:109471973"/>
<feature type="domain" description="CARD" evidence="1">
    <location>
        <begin position="15"/>
        <end position="89"/>
    </location>
</feature>
<evidence type="ECO:0000259" key="1">
    <source>
        <dbReference type="PROSITE" id="PS50209"/>
    </source>
</evidence>
<evidence type="ECO:0000313" key="3">
    <source>
        <dbReference type="RefSeq" id="XP_019627083.1"/>
    </source>
</evidence>
<dbReference type="InterPro" id="IPR011029">
    <property type="entry name" value="DEATH-like_dom_sf"/>
</dbReference>
<dbReference type="GO" id="GO:0070513">
    <property type="term" value="F:death domain binding"/>
    <property type="evidence" value="ECO:0007669"/>
    <property type="project" value="InterPro"/>
</dbReference>
<dbReference type="RefSeq" id="XP_019627083.1">
    <property type="nucleotide sequence ID" value="XM_019771524.1"/>
</dbReference>
<evidence type="ECO:0000313" key="2">
    <source>
        <dbReference type="Proteomes" id="UP000515135"/>
    </source>
</evidence>
<dbReference type="GeneID" id="109471973"/>
<dbReference type="InterPro" id="IPR037939">
    <property type="entry name" value="CRADD"/>
</dbReference>
<dbReference type="PANTHER" id="PTHR15034">
    <property type="entry name" value="DEATH DOMAIN-CONTAINING PROTEIN CRADD"/>
    <property type="match status" value="1"/>
</dbReference>
<sequence length="110" mass="13009">MAESAEMDGSVVWSRDCLRRHRVRFIDNMNDVTVRQVLDRLADRMLDEERERILCDGQVGVTTNDRIRNLLDTLPTKGQRTIDAFKRALWDCECRFLVNEIDQIERQRAQ</sequence>
<dbReference type="Pfam" id="PF00619">
    <property type="entry name" value="CARD"/>
    <property type="match status" value="1"/>
</dbReference>
<name>A0A6P4YRS9_BRABE</name>
<dbReference type="GO" id="GO:0002020">
    <property type="term" value="F:protease binding"/>
    <property type="evidence" value="ECO:0007669"/>
    <property type="project" value="InterPro"/>
</dbReference>
<dbReference type="OrthoDB" id="9974742at2759"/>
<organism evidence="2 3">
    <name type="scientific">Branchiostoma belcheri</name>
    <name type="common">Amphioxus</name>
    <dbReference type="NCBI Taxonomy" id="7741"/>
    <lineage>
        <taxon>Eukaryota</taxon>
        <taxon>Metazoa</taxon>
        <taxon>Chordata</taxon>
        <taxon>Cephalochordata</taxon>
        <taxon>Leptocardii</taxon>
        <taxon>Amphioxiformes</taxon>
        <taxon>Branchiostomatidae</taxon>
        <taxon>Branchiostoma</taxon>
    </lineage>
</organism>
<dbReference type="PROSITE" id="PS50209">
    <property type="entry name" value="CARD"/>
    <property type="match status" value="1"/>
</dbReference>
<dbReference type="Gene3D" id="1.10.533.10">
    <property type="entry name" value="Death Domain, Fas"/>
    <property type="match status" value="1"/>
</dbReference>
<dbReference type="PANTHER" id="PTHR15034:SF5">
    <property type="entry name" value="DEATH DOMAIN-CONTAINING PROTEIN CRADD"/>
    <property type="match status" value="1"/>
</dbReference>
<dbReference type="Proteomes" id="UP000515135">
    <property type="component" value="Unplaced"/>
</dbReference>